<dbReference type="SUPFAM" id="SSF56219">
    <property type="entry name" value="DNase I-like"/>
    <property type="match status" value="1"/>
</dbReference>
<dbReference type="AlphaFoldDB" id="A0AAD7U2E0"/>
<dbReference type="PANTHER" id="PTHR22748">
    <property type="entry name" value="AP ENDONUCLEASE"/>
    <property type="match status" value="1"/>
</dbReference>
<feature type="binding site" evidence="5">
    <location>
        <position position="517"/>
    </location>
    <ligand>
        <name>Mg(2+)</name>
        <dbReference type="ChEBI" id="CHEBI:18420"/>
        <label>1</label>
    </ligand>
</feature>
<protein>
    <recommendedName>
        <fullName evidence="8">Endonuclease/exonuclease/phosphatase domain-containing protein</fullName>
    </recommendedName>
</protein>
<feature type="binding site" evidence="5">
    <location>
        <position position="373"/>
    </location>
    <ligand>
        <name>Mg(2+)</name>
        <dbReference type="ChEBI" id="CHEBI:18420"/>
        <label>1</label>
    </ligand>
</feature>
<evidence type="ECO:0000256" key="7">
    <source>
        <dbReference type="SAM" id="MobiDB-lite"/>
    </source>
</evidence>
<evidence type="ECO:0000313" key="9">
    <source>
        <dbReference type="EMBL" id="KAJ8496157.1"/>
    </source>
</evidence>
<feature type="binding site" evidence="5">
    <location>
        <position position="516"/>
    </location>
    <ligand>
        <name>Mg(2+)</name>
        <dbReference type="ChEBI" id="CHEBI:18420"/>
        <label>1</label>
    </ligand>
</feature>
<feature type="site" description="Important for catalytic activity" evidence="6">
    <location>
        <position position="451"/>
    </location>
</feature>
<feature type="domain" description="Endonuclease/exonuclease/phosphatase" evidence="8">
    <location>
        <begin position="176"/>
        <end position="453"/>
    </location>
</feature>
<dbReference type="EMBL" id="JAPEVG010000017">
    <property type="protein sequence ID" value="KAJ8496157.1"/>
    <property type="molecule type" value="Genomic_DNA"/>
</dbReference>
<feature type="compositionally biased region" description="Basic and acidic residues" evidence="7">
    <location>
        <begin position="81"/>
        <end position="96"/>
    </location>
</feature>
<accession>A0AAD7U2E0</accession>
<keyword evidence="10" id="KW-1185">Reference proteome</keyword>
<evidence type="ECO:0000256" key="6">
    <source>
        <dbReference type="PIRSR" id="PIRSR604808-3"/>
    </source>
</evidence>
<comment type="cofactor">
    <cofactor evidence="5">
        <name>Mg(2+)</name>
        <dbReference type="ChEBI" id="CHEBI:18420"/>
    </cofactor>
    <cofactor evidence="5">
        <name>Mn(2+)</name>
        <dbReference type="ChEBI" id="CHEBI:29035"/>
    </cofactor>
    <text evidence="5">Probably binds two magnesium or manganese ions per subunit.</text>
</comment>
<feature type="binding site" evidence="5">
    <location>
        <position position="371"/>
    </location>
    <ligand>
        <name>Mg(2+)</name>
        <dbReference type="ChEBI" id="CHEBI:18420"/>
        <label>1</label>
    </ligand>
</feature>
<keyword evidence="5" id="KW-0464">Manganese</keyword>
<evidence type="ECO:0000256" key="1">
    <source>
        <dbReference type="ARBA" id="ARBA00007092"/>
    </source>
</evidence>
<dbReference type="PANTHER" id="PTHR22748:SF6">
    <property type="entry name" value="DNA-(APURINIC OR APYRIMIDINIC SITE) ENDONUCLEASE"/>
    <property type="match status" value="1"/>
</dbReference>
<keyword evidence="4 5" id="KW-0460">Magnesium</keyword>
<dbReference type="CDD" id="cd09087">
    <property type="entry name" value="Ape1-like_AP-endo"/>
    <property type="match status" value="1"/>
</dbReference>
<gene>
    <name evidence="9" type="ORF">ONZ51_g1262</name>
</gene>
<evidence type="ECO:0000256" key="5">
    <source>
        <dbReference type="PIRSR" id="PIRSR604808-2"/>
    </source>
</evidence>
<feature type="site" description="Transition state stabilizer" evidence="6">
    <location>
        <position position="373"/>
    </location>
</feature>
<dbReference type="GO" id="GO:0046872">
    <property type="term" value="F:metal ion binding"/>
    <property type="evidence" value="ECO:0007669"/>
    <property type="project" value="UniProtKB-KW"/>
</dbReference>
<reference evidence="9" key="1">
    <citation type="submission" date="2022-11" db="EMBL/GenBank/DDBJ databases">
        <title>Genome Sequence of Cubamyces cubensis.</title>
        <authorList>
            <person name="Buettner E."/>
        </authorList>
    </citation>
    <scope>NUCLEOTIDE SEQUENCE</scope>
    <source>
        <strain evidence="9">MPL-01</strain>
    </source>
</reference>
<evidence type="ECO:0000313" key="10">
    <source>
        <dbReference type="Proteomes" id="UP001215151"/>
    </source>
</evidence>
<evidence type="ECO:0000256" key="2">
    <source>
        <dbReference type="ARBA" id="ARBA00022723"/>
    </source>
</evidence>
<keyword evidence="2 5" id="KW-0479">Metal-binding</keyword>
<dbReference type="GO" id="GO:0005634">
    <property type="term" value="C:nucleus"/>
    <property type="evidence" value="ECO:0007669"/>
    <property type="project" value="TreeGrafter"/>
</dbReference>
<evidence type="ECO:0000256" key="3">
    <source>
        <dbReference type="ARBA" id="ARBA00022801"/>
    </source>
</evidence>
<dbReference type="GO" id="GO:0006284">
    <property type="term" value="P:base-excision repair"/>
    <property type="evidence" value="ECO:0007669"/>
    <property type="project" value="TreeGrafter"/>
</dbReference>
<comment type="similarity">
    <text evidence="1">Belongs to the DNA repair enzymes AP/ExoA family.</text>
</comment>
<dbReference type="Proteomes" id="UP001215151">
    <property type="component" value="Unassembled WGS sequence"/>
</dbReference>
<proteinExistence type="inferred from homology"/>
<name>A0AAD7U2E0_9APHY</name>
<dbReference type="InterPro" id="IPR036691">
    <property type="entry name" value="Endo/exonu/phosph_ase_sf"/>
</dbReference>
<feature type="site" description="Interaction with DNA substrate" evidence="6">
    <location>
        <position position="517"/>
    </location>
</feature>
<evidence type="ECO:0000256" key="4">
    <source>
        <dbReference type="ARBA" id="ARBA00022842"/>
    </source>
</evidence>
<feature type="region of interest" description="Disordered" evidence="7">
    <location>
        <begin position="63"/>
        <end position="151"/>
    </location>
</feature>
<dbReference type="PROSITE" id="PS51435">
    <property type="entry name" value="AP_NUCLEASE_F1_4"/>
    <property type="match status" value="1"/>
</dbReference>
<keyword evidence="3" id="KW-0378">Hydrolase</keyword>
<dbReference type="GO" id="GO:0003906">
    <property type="term" value="F:DNA-(apurinic or apyrimidinic site) endonuclease activity"/>
    <property type="evidence" value="ECO:0007669"/>
    <property type="project" value="TreeGrafter"/>
</dbReference>
<feature type="binding site" evidence="5">
    <location>
        <position position="178"/>
    </location>
    <ligand>
        <name>Mg(2+)</name>
        <dbReference type="ChEBI" id="CHEBI:18420"/>
        <label>1</label>
    </ligand>
</feature>
<dbReference type="InterPro" id="IPR004808">
    <property type="entry name" value="AP_endonuc_1"/>
</dbReference>
<sequence length="528" mass="58339">MSASFPRTLTSVLRPFTHRVSTRSLAPLLKLPYAAISTPQRPYERLVPVSPCRFLATMAPKRAAAKRKAASPSEDDLTPSESEHQSPSDHEDEPVAKKRKTAGPSKAKTKATAGTKGKTQGQSKGKGKAENQKPTGGETGTSSIAAEDGRQPTNKVLPVHIAFAPKAAEDTVRIAAWNICGLAAAQKKGFKYYVEAEDPDVLILTETKVSRVPCTGHAYACFARSGVAHKTAEPCRYWSISDKKTYSGTAILSKVEPISVDYTLPGHPDPKNVKGRIVTLEFASCYLVGTYVVNAGTGLKVRRYRGSRWGMHLQRVPLERRSTRLADTLRFSFPMTRASTQTLDEKKVWNAHFEAYIRQLDKKKPVIWAGDLNVAPTEIDLANPKTNWNKTPGYTEAETSSFARILNASGEEADAGKFVDVWRDKHPGLRHYTYFSYRFNCREKGLGWRLDMCECSLSAYCSCARMMAYDLTTALLGENARLGVGMLLRRAVVVSERMAERVQMCEIRSEIYGASDHCPVVLELKGPL</sequence>
<dbReference type="InterPro" id="IPR005135">
    <property type="entry name" value="Endo/exonuclease/phosphatase"/>
</dbReference>
<dbReference type="Gene3D" id="3.60.10.10">
    <property type="entry name" value="Endonuclease/exonuclease/phosphatase"/>
    <property type="match status" value="2"/>
</dbReference>
<evidence type="ECO:0000259" key="8">
    <source>
        <dbReference type="Pfam" id="PF03372"/>
    </source>
</evidence>
<organism evidence="9 10">
    <name type="scientific">Trametes cubensis</name>
    <dbReference type="NCBI Taxonomy" id="1111947"/>
    <lineage>
        <taxon>Eukaryota</taxon>
        <taxon>Fungi</taxon>
        <taxon>Dikarya</taxon>
        <taxon>Basidiomycota</taxon>
        <taxon>Agaricomycotina</taxon>
        <taxon>Agaricomycetes</taxon>
        <taxon>Polyporales</taxon>
        <taxon>Polyporaceae</taxon>
        <taxon>Trametes</taxon>
    </lineage>
</organism>
<dbReference type="Pfam" id="PF03372">
    <property type="entry name" value="Exo_endo_phos"/>
    <property type="match status" value="1"/>
</dbReference>
<dbReference type="GO" id="GO:0008311">
    <property type="term" value="F:double-stranded DNA 3'-5' DNA exonuclease activity"/>
    <property type="evidence" value="ECO:0007669"/>
    <property type="project" value="TreeGrafter"/>
</dbReference>
<comment type="caution">
    <text evidence="9">The sequence shown here is derived from an EMBL/GenBank/DDBJ whole genome shotgun (WGS) entry which is preliminary data.</text>
</comment>
<feature type="binding site" evidence="5">
    <location>
        <position position="206"/>
    </location>
    <ligand>
        <name>Mg(2+)</name>
        <dbReference type="ChEBI" id="CHEBI:18420"/>
        <label>1</label>
    </ligand>
</feature>
<dbReference type="GO" id="GO:0008081">
    <property type="term" value="F:phosphoric diester hydrolase activity"/>
    <property type="evidence" value="ECO:0007669"/>
    <property type="project" value="TreeGrafter"/>
</dbReference>
<feature type="compositionally biased region" description="Low complexity" evidence="7">
    <location>
        <begin position="102"/>
        <end position="123"/>
    </location>
</feature>